<evidence type="ECO:0000256" key="1">
    <source>
        <dbReference type="SAM" id="MobiDB-lite"/>
    </source>
</evidence>
<accession>A0A6G0T336</accession>
<dbReference type="Proteomes" id="UP000475862">
    <property type="component" value="Unassembled WGS sequence"/>
</dbReference>
<evidence type="ECO:0000313" key="2">
    <source>
        <dbReference type="EMBL" id="KAE9524317.1"/>
    </source>
</evidence>
<feature type="compositionally biased region" description="Low complexity" evidence="1">
    <location>
        <begin position="21"/>
        <end position="33"/>
    </location>
</feature>
<feature type="compositionally biased region" description="Basic residues" evidence="1">
    <location>
        <begin position="334"/>
        <end position="346"/>
    </location>
</feature>
<organism evidence="2 3">
    <name type="scientific">Aphis glycines</name>
    <name type="common">Soybean aphid</name>
    <dbReference type="NCBI Taxonomy" id="307491"/>
    <lineage>
        <taxon>Eukaryota</taxon>
        <taxon>Metazoa</taxon>
        <taxon>Ecdysozoa</taxon>
        <taxon>Arthropoda</taxon>
        <taxon>Hexapoda</taxon>
        <taxon>Insecta</taxon>
        <taxon>Pterygota</taxon>
        <taxon>Neoptera</taxon>
        <taxon>Paraneoptera</taxon>
        <taxon>Hemiptera</taxon>
        <taxon>Sternorrhyncha</taxon>
        <taxon>Aphidomorpha</taxon>
        <taxon>Aphidoidea</taxon>
        <taxon>Aphididae</taxon>
        <taxon>Aphidini</taxon>
        <taxon>Aphis</taxon>
        <taxon>Aphis</taxon>
    </lineage>
</organism>
<protein>
    <submittedName>
        <fullName evidence="2">Uncharacterized protein</fullName>
    </submittedName>
</protein>
<feature type="region of interest" description="Disordered" evidence="1">
    <location>
        <begin position="1"/>
        <end position="45"/>
    </location>
</feature>
<reference evidence="2 3" key="1">
    <citation type="submission" date="2019-08" db="EMBL/GenBank/DDBJ databases">
        <title>The genome of the soybean aphid Biotype 1, its phylome, world population structure and adaptation to the North American continent.</title>
        <authorList>
            <person name="Giordano R."/>
            <person name="Donthu R.K."/>
            <person name="Hernandez A.G."/>
            <person name="Wright C.L."/>
            <person name="Zimin A.V."/>
        </authorList>
    </citation>
    <scope>NUCLEOTIDE SEQUENCE [LARGE SCALE GENOMIC DNA]</scope>
    <source>
        <tissue evidence="2">Whole aphids</tissue>
    </source>
</reference>
<name>A0A6G0T336_APHGL</name>
<keyword evidence="3" id="KW-1185">Reference proteome</keyword>
<proteinExistence type="predicted"/>
<dbReference type="OrthoDB" id="6610774at2759"/>
<gene>
    <name evidence="2" type="ORF">AGLY_015356</name>
</gene>
<comment type="caution">
    <text evidence="2">The sequence shown here is derived from an EMBL/GenBank/DDBJ whole genome shotgun (WGS) entry which is preliminary data.</text>
</comment>
<dbReference type="AlphaFoldDB" id="A0A6G0T336"/>
<dbReference type="EMBL" id="VYZN01000070">
    <property type="protein sequence ID" value="KAE9524317.1"/>
    <property type="molecule type" value="Genomic_DNA"/>
</dbReference>
<feature type="region of interest" description="Disordered" evidence="1">
    <location>
        <begin position="298"/>
        <end position="357"/>
    </location>
</feature>
<evidence type="ECO:0000313" key="3">
    <source>
        <dbReference type="Proteomes" id="UP000475862"/>
    </source>
</evidence>
<sequence length="372" mass="41230">MNTNLTGTSPKNPIIPKRSHTSISNTTNSTPKTKINKPSHKTASIQRPTKNIAVQGTDRFIGVPSTTTNNHISRIAIKDSPPTPTLTTLSSDNNRTADNIADNIISTNDQPITSSSIKPNNNNINFATAVSTEKIPATNKPYEQILDNLLQKTQSININDQIIPTRRLVNPAKKYIISNVCPSIPNLVITNALNNLNIFPISQINHLKAGINIEGFEHIMSFRRQLFIKHEDIPKLPNSPNKSSQHDDLIVDHTEPIENIHPPISPTLDISYQTKSDWAEILEETKLFPVTQNNLDETLSRAPIETQKRPMSDSSSSKPPDSPNALMSSNTATRNKKITKKPKIHSHSNSSSSLDTNLDEKLNPIIEHFTIN</sequence>
<feature type="compositionally biased region" description="Polar residues" evidence="1">
    <location>
        <begin position="1"/>
        <end position="11"/>
    </location>
</feature>